<proteinExistence type="predicted"/>
<sequence>MTEMSSFVDLITRIIATISVFLLVCLRLLIVSRLTQLAIVVSEIAIVVSKTAIIASEMAIVVSKTAIIASEIAIVV</sequence>
<organism evidence="2 3">
    <name type="scientific">Mojavia pulchra JT2-VF2</name>
    <dbReference type="NCBI Taxonomy" id="287848"/>
    <lineage>
        <taxon>Bacteria</taxon>
        <taxon>Bacillati</taxon>
        <taxon>Cyanobacteriota</taxon>
        <taxon>Cyanophyceae</taxon>
        <taxon>Nostocales</taxon>
        <taxon>Nostocaceae</taxon>
    </lineage>
</organism>
<evidence type="ECO:0000313" key="2">
    <source>
        <dbReference type="EMBL" id="MBW4563512.1"/>
    </source>
</evidence>
<dbReference type="EMBL" id="JAHHHN010000013">
    <property type="protein sequence ID" value="MBW4563512.1"/>
    <property type="molecule type" value="Genomic_DNA"/>
</dbReference>
<keyword evidence="1" id="KW-0472">Membrane</keyword>
<comment type="caution">
    <text evidence="2">The sequence shown here is derived from an EMBL/GenBank/DDBJ whole genome shotgun (WGS) entry which is preliminary data.</text>
</comment>
<gene>
    <name evidence="2" type="ORF">KME32_20685</name>
</gene>
<evidence type="ECO:0000313" key="3">
    <source>
        <dbReference type="Proteomes" id="UP000715781"/>
    </source>
</evidence>
<accession>A0A951Q1F5</accession>
<feature type="transmembrane region" description="Helical" evidence="1">
    <location>
        <begin position="36"/>
        <end position="55"/>
    </location>
</feature>
<evidence type="ECO:0000256" key="1">
    <source>
        <dbReference type="SAM" id="Phobius"/>
    </source>
</evidence>
<dbReference type="Proteomes" id="UP000715781">
    <property type="component" value="Unassembled WGS sequence"/>
</dbReference>
<reference evidence="2" key="1">
    <citation type="submission" date="2021-05" db="EMBL/GenBank/DDBJ databases">
        <authorList>
            <person name="Pietrasiak N."/>
            <person name="Ward R."/>
            <person name="Stajich J.E."/>
            <person name="Kurbessoian T."/>
        </authorList>
    </citation>
    <scope>NUCLEOTIDE SEQUENCE</scope>
    <source>
        <strain evidence="2">JT2-VF2</strain>
    </source>
</reference>
<protein>
    <submittedName>
        <fullName evidence="2">Uncharacterized protein</fullName>
    </submittedName>
</protein>
<dbReference type="AlphaFoldDB" id="A0A951Q1F5"/>
<name>A0A951Q1F5_9NOST</name>
<reference evidence="2" key="2">
    <citation type="journal article" date="2022" name="Microbiol. Resour. Announc.">
        <title>Metagenome Sequencing to Explore Phylogenomics of Terrestrial Cyanobacteria.</title>
        <authorList>
            <person name="Ward R.D."/>
            <person name="Stajich J.E."/>
            <person name="Johansen J.R."/>
            <person name="Huntemann M."/>
            <person name="Clum A."/>
            <person name="Foster B."/>
            <person name="Foster B."/>
            <person name="Roux S."/>
            <person name="Palaniappan K."/>
            <person name="Varghese N."/>
            <person name="Mukherjee S."/>
            <person name="Reddy T.B.K."/>
            <person name="Daum C."/>
            <person name="Copeland A."/>
            <person name="Chen I.A."/>
            <person name="Ivanova N.N."/>
            <person name="Kyrpides N.C."/>
            <person name="Shapiro N."/>
            <person name="Eloe-Fadrosh E.A."/>
            <person name="Pietrasiak N."/>
        </authorList>
    </citation>
    <scope>NUCLEOTIDE SEQUENCE</scope>
    <source>
        <strain evidence="2">JT2-VF2</strain>
    </source>
</reference>
<keyword evidence="1" id="KW-0812">Transmembrane</keyword>
<keyword evidence="1" id="KW-1133">Transmembrane helix</keyword>
<feature type="transmembrane region" description="Helical" evidence="1">
    <location>
        <begin position="7"/>
        <end position="30"/>
    </location>
</feature>